<feature type="compositionally biased region" description="Polar residues" evidence="1">
    <location>
        <begin position="29"/>
        <end position="39"/>
    </location>
</feature>
<dbReference type="AlphaFoldDB" id="W6ZXJ8"/>
<dbReference type="GeneID" id="20040882"/>
<reference evidence="2 3" key="1">
    <citation type="submission" date="2013-02" db="EMBL/GenBank/DDBJ databases">
        <title>The Genome Sequence of Plasmodium inui San Antonio 1.</title>
        <authorList>
            <consortium name="The Broad Institute Genome Sequencing Platform"/>
            <consortium name="The Broad Institute Genome Sequencing Center for Infectious Disease"/>
            <person name="Neafsey D."/>
            <person name="Cheeseman I."/>
            <person name="Volkman S."/>
            <person name="Adams J."/>
            <person name="Walker B."/>
            <person name="Young S.K."/>
            <person name="Zeng Q."/>
            <person name="Gargeya S."/>
            <person name="Fitzgerald M."/>
            <person name="Haas B."/>
            <person name="Abouelleil A."/>
            <person name="Alvarado L."/>
            <person name="Arachchi H.M."/>
            <person name="Berlin A.M."/>
            <person name="Chapman S.B."/>
            <person name="Dewar J."/>
            <person name="Goldberg J."/>
            <person name="Griggs A."/>
            <person name="Gujja S."/>
            <person name="Hansen M."/>
            <person name="Howarth C."/>
            <person name="Imamovic A."/>
            <person name="Larimer J."/>
            <person name="McCowan C."/>
            <person name="Murphy C."/>
            <person name="Neiman D."/>
            <person name="Pearson M."/>
            <person name="Priest M."/>
            <person name="Roberts A."/>
            <person name="Saif S."/>
            <person name="Shea T."/>
            <person name="Sisk P."/>
            <person name="Sykes S."/>
            <person name="Wortman J."/>
            <person name="Nusbaum C."/>
            <person name="Birren B."/>
        </authorList>
    </citation>
    <scope>NUCLEOTIDE SEQUENCE [LARGE SCALE GENOMIC DNA]</scope>
    <source>
        <strain evidence="2 3">San Antonio 1</strain>
    </source>
</reference>
<sequence length="99" mass="11413">MRSTCKSENLRRVPKKEEPQTGQEKIHESNTSYSKNPSSVIKRGDDNSLLRIHRVYCLKLQGKGEDLKVETRQYKMIHRRLPPVTAGKNSSTREDESNS</sequence>
<evidence type="ECO:0000313" key="2">
    <source>
        <dbReference type="EMBL" id="EUD64013.1"/>
    </source>
</evidence>
<keyword evidence="3" id="KW-1185">Reference proteome</keyword>
<name>W6ZXJ8_9APIC</name>
<dbReference type="EMBL" id="KI965569">
    <property type="protein sequence ID" value="EUD64013.1"/>
    <property type="molecule type" value="Genomic_DNA"/>
</dbReference>
<dbReference type="RefSeq" id="XP_008819401.1">
    <property type="nucleotide sequence ID" value="XM_008821179.1"/>
</dbReference>
<evidence type="ECO:0000256" key="1">
    <source>
        <dbReference type="SAM" id="MobiDB-lite"/>
    </source>
</evidence>
<protein>
    <submittedName>
        <fullName evidence="2">Uncharacterized protein</fullName>
    </submittedName>
</protein>
<dbReference type="Proteomes" id="UP000030640">
    <property type="component" value="Unassembled WGS sequence"/>
</dbReference>
<proteinExistence type="predicted"/>
<organism evidence="2 3">
    <name type="scientific">Plasmodium inui San Antonio 1</name>
    <dbReference type="NCBI Taxonomy" id="1237626"/>
    <lineage>
        <taxon>Eukaryota</taxon>
        <taxon>Sar</taxon>
        <taxon>Alveolata</taxon>
        <taxon>Apicomplexa</taxon>
        <taxon>Aconoidasida</taxon>
        <taxon>Haemosporida</taxon>
        <taxon>Plasmodiidae</taxon>
        <taxon>Plasmodium</taxon>
        <taxon>Plasmodium (Plasmodium)</taxon>
    </lineage>
</organism>
<gene>
    <name evidence="2" type="ORF">C922_05608</name>
</gene>
<accession>W6ZXJ8</accession>
<dbReference type="VEuPathDB" id="PlasmoDB:C922_05608"/>
<feature type="region of interest" description="Disordered" evidence="1">
    <location>
        <begin position="78"/>
        <end position="99"/>
    </location>
</feature>
<feature type="region of interest" description="Disordered" evidence="1">
    <location>
        <begin position="1"/>
        <end position="46"/>
    </location>
</feature>
<evidence type="ECO:0000313" key="3">
    <source>
        <dbReference type="Proteomes" id="UP000030640"/>
    </source>
</evidence>
<feature type="compositionally biased region" description="Basic and acidic residues" evidence="1">
    <location>
        <begin position="8"/>
        <end position="28"/>
    </location>
</feature>